<dbReference type="Pfam" id="PF10881">
    <property type="entry name" value="DUF2726"/>
    <property type="match status" value="1"/>
</dbReference>
<sequence>MIKFILIIFALFVLVAILFLIFVATLKNKKDFSTDKAPWPFYSKRPLSRPEQVMYFRLIEALPDFVVLPQVGLSRFLGVKKGNNFGQWFNRINRMSVDFLVCSKDFKIISAIELDDSTHNDENRKIADAKKDKALDSAGVQIIRWQVTNLPDVENIKKLISDSDSMNHKL</sequence>
<dbReference type="InterPro" id="IPR024402">
    <property type="entry name" value="DUF2726"/>
</dbReference>
<evidence type="ECO:0000259" key="2">
    <source>
        <dbReference type="Pfam" id="PF10881"/>
    </source>
</evidence>
<dbReference type="Gene3D" id="3.40.960.10">
    <property type="entry name" value="VSR Endonuclease"/>
    <property type="match status" value="1"/>
</dbReference>
<feature type="transmembrane region" description="Helical" evidence="1">
    <location>
        <begin position="6"/>
        <end position="26"/>
    </location>
</feature>
<organism evidence="3 4">
    <name type="scientific">Vitreoscilla massiliensis</name>
    <dbReference type="NCBI Taxonomy" id="1689272"/>
    <lineage>
        <taxon>Bacteria</taxon>
        <taxon>Pseudomonadati</taxon>
        <taxon>Pseudomonadota</taxon>
        <taxon>Betaproteobacteria</taxon>
        <taxon>Neisseriales</taxon>
        <taxon>Neisseriaceae</taxon>
        <taxon>Vitreoscilla</taxon>
    </lineage>
</organism>
<dbReference type="EMBL" id="CP091511">
    <property type="protein sequence ID" value="UOO89261.1"/>
    <property type="molecule type" value="Genomic_DNA"/>
</dbReference>
<evidence type="ECO:0000256" key="1">
    <source>
        <dbReference type="SAM" id="Phobius"/>
    </source>
</evidence>
<reference evidence="3 4" key="1">
    <citation type="journal article" date="2022" name="Res Sq">
        <title>Evolution of multicellular longitudinally dividing oral cavity symbionts (Neisseriaceae).</title>
        <authorList>
            <person name="Nyongesa S."/>
            <person name="Weber P."/>
            <person name="Bernet E."/>
            <person name="Pullido F."/>
            <person name="Nieckarz M."/>
            <person name="Delaby M."/>
            <person name="Nieves C."/>
            <person name="Viehboeck T."/>
            <person name="Krause N."/>
            <person name="Rivera-Millot A."/>
            <person name="Nakamura A."/>
            <person name="Vischer N."/>
            <person name="VanNieuwenhze M."/>
            <person name="Brun Y."/>
            <person name="Cava F."/>
            <person name="Bulgheresi S."/>
            <person name="Veyrier F."/>
        </authorList>
    </citation>
    <scope>NUCLEOTIDE SEQUENCE [LARGE SCALE GENOMIC DNA]</scope>
    <source>
        <strain evidence="3 4">SN4</strain>
    </source>
</reference>
<feature type="domain" description="DUF2726" evidence="2">
    <location>
        <begin position="47"/>
        <end position="160"/>
    </location>
</feature>
<keyword evidence="1" id="KW-0472">Membrane</keyword>
<keyword evidence="1" id="KW-0812">Transmembrane</keyword>
<protein>
    <submittedName>
        <fullName evidence="3">DUF2726 domain-containing protein</fullName>
    </submittedName>
</protein>
<accession>A0ABY4E0E0</accession>
<keyword evidence="1" id="KW-1133">Transmembrane helix</keyword>
<evidence type="ECO:0000313" key="4">
    <source>
        <dbReference type="Proteomes" id="UP000832011"/>
    </source>
</evidence>
<name>A0ABY4E0E0_9NEIS</name>
<evidence type="ECO:0000313" key="3">
    <source>
        <dbReference type="EMBL" id="UOO89261.1"/>
    </source>
</evidence>
<proteinExistence type="predicted"/>
<dbReference type="RefSeq" id="WP_058356961.1">
    <property type="nucleotide sequence ID" value="NZ_CABKVG010000010.1"/>
</dbReference>
<keyword evidence="4" id="KW-1185">Reference proteome</keyword>
<dbReference type="Proteomes" id="UP000832011">
    <property type="component" value="Chromosome"/>
</dbReference>
<gene>
    <name evidence="3" type="ORF">LVJ82_17745</name>
</gene>